<sequence>MNFVAAQQSTFSLRGARFCLYSEPLALLPPYPYGAVMSTLTPQQLVAAQQAGLETFFGLTNKAFEGFEKLVALNLQVGKATLAESQEILTKAVSAGNPGELFALQASLAQPTAEKVAAYGRQVHEILSGVQSEMSAAATAQTQQFQRDAQGFVEGLQKNAPAGSESAIAAWTSVFSAANASYESANKAAKQFVTAVSTVQ</sequence>
<proteinExistence type="predicted"/>
<keyword evidence="2" id="KW-1185">Reference proteome</keyword>
<dbReference type="Proteomes" id="UP001629235">
    <property type="component" value="Unassembled WGS sequence"/>
</dbReference>
<evidence type="ECO:0000313" key="1">
    <source>
        <dbReference type="EMBL" id="MFM0106599.1"/>
    </source>
</evidence>
<protein>
    <submittedName>
        <fullName evidence="1">Phasin family protein</fullName>
    </submittedName>
</protein>
<dbReference type="EMBL" id="JAQQDW010000059">
    <property type="protein sequence ID" value="MFM0106599.1"/>
    <property type="molecule type" value="Genomic_DNA"/>
</dbReference>
<gene>
    <name evidence="1" type="ORF">PQR01_24725</name>
</gene>
<name>A0ACC7NHX0_9BURK</name>
<accession>A0ACC7NHX0</accession>
<organism evidence="1 2">
    <name type="scientific">Paraburkholderia rhynchosiae</name>
    <dbReference type="NCBI Taxonomy" id="487049"/>
    <lineage>
        <taxon>Bacteria</taxon>
        <taxon>Pseudomonadati</taxon>
        <taxon>Pseudomonadota</taxon>
        <taxon>Betaproteobacteria</taxon>
        <taxon>Burkholderiales</taxon>
        <taxon>Burkholderiaceae</taxon>
        <taxon>Paraburkholderia</taxon>
    </lineage>
</organism>
<reference evidence="1 2" key="1">
    <citation type="journal article" date="2024" name="Chem. Sci.">
        <title>Discovery of megapolipeptins by genome mining of a Burkholderiales bacteria collection.</title>
        <authorList>
            <person name="Paulo B.S."/>
            <person name="Recchia M.J.J."/>
            <person name="Lee S."/>
            <person name="Fergusson C.H."/>
            <person name="Romanowski S.B."/>
            <person name="Hernandez A."/>
            <person name="Krull N."/>
            <person name="Liu D.Y."/>
            <person name="Cavanagh H."/>
            <person name="Bos A."/>
            <person name="Gray C.A."/>
            <person name="Murphy B.T."/>
            <person name="Linington R.G."/>
            <person name="Eustaquio A.S."/>
        </authorList>
    </citation>
    <scope>NUCLEOTIDE SEQUENCE [LARGE SCALE GENOMIC DNA]</scope>
    <source>
        <strain evidence="1 2">RL18-126-BIB-B</strain>
    </source>
</reference>
<evidence type="ECO:0000313" key="2">
    <source>
        <dbReference type="Proteomes" id="UP001629235"/>
    </source>
</evidence>
<comment type="caution">
    <text evidence="1">The sequence shown here is derived from an EMBL/GenBank/DDBJ whole genome shotgun (WGS) entry which is preliminary data.</text>
</comment>